<accession>A0ABV5JJ77</accession>
<proteinExistence type="predicted"/>
<comment type="caution">
    <text evidence="1">The sequence shown here is derived from an EMBL/GenBank/DDBJ whole genome shotgun (WGS) entry which is preliminary data.</text>
</comment>
<evidence type="ECO:0000313" key="1">
    <source>
        <dbReference type="EMBL" id="MFB9233519.1"/>
    </source>
</evidence>
<protein>
    <submittedName>
        <fullName evidence="1">Uncharacterized protein</fullName>
    </submittedName>
</protein>
<evidence type="ECO:0000313" key="2">
    <source>
        <dbReference type="Proteomes" id="UP001589683"/>
    </source>
</evidence>
<gene>
    <name evidence="1" type="ORF">ACFFUT_17125</name>
</gene>
<keyword evidence="2" id="KW-1185">Reference proteome</keyword>
<dbReference type="EMBL" id="JBHMEA010000049">
    <property type="protein sequence ID" value="MFB9233519.1"/>
    <property type="molecule type" value="Genomic_DNA"/>
</dbReference>
<dbReference type="RefSeq" id="WP_377609836.1">
    <property type="nucleotide sequence ID" value="NZ_JBHMEA010000049.1"/>
</dbReference>
<name>A0ABV5JJ77_9RHOB</name>
<dbReference type="Proteomes" id="UP001589683">
    <property type="component" value="Unassembled WGS sequence"/>
</dbReference>
<organism evidence="1 2">
    <name type="scientific">Pseudohalocynthiibacter aestuariivivens</name>
    <dbReference type="NCBI Taxonomy" id="1591409"/>
    <lineage>
        <taxon>Bacteria</taxon>
        <taxon>Pseudomonadati</taxon>
        <taxon>Pseudomonadota</taxon>
        <taxon>Alphaproteobacteria</taxon>
        <taxon>Rhodobacterales</taxon>
        <taxon>Paracoccaceae</taxon>
        <taxon>Pseudohalocynthiibacter</taxon>
    </lineage>
</organism>
<reference evidence="1 2" key="1">
    <citation type="submission" date="2024-09" db="EMBL/GenBank/DDBJ databases">
        <authorList>
            <person name="Sun Q."/>
            <person name="Mori K."/>
        </authorList>
    </citation>
    <scope>NUCLEOTIDE SEQUENCE [LARGE SCALE GENOMIC DNA]</scope>
    <source>
        <strain evidence="1 2">CECT 8726</strain>
    </source>
</reference>
<sequence length="50" mass="5569">MNEMIIRVTDEVKTLGEKELDANNIQRLEVSLKEAAGLLGMAQLVKEVDI</sequence>